<dbReference type="Pfam" id="PF01504">
    <property type="entry name" value="PIP5K"/>
    <property type="match status" value="1"/>
</dbReference>
<dbReference type="SUPFAM" id="SSF52029">
    <property type="entry name" value="GroEL apical domain-like"/>
    <property type="match status" value="1"/>
</dbReference>
<comment type="caution">
    <text evidence="20">The sequence shown here is derived from an EMBL/GenBank/DDBJ whole genome shotgun (WGS) entry which is preliminary data.</text>
</comment>
<dbReference type="PROSITE" id="PS50186">
    <property type="entry name" value="DEP"/>
    <property type="match status" value="1"/>
</dbReference>
<proteinExistence type="predicted"/>
<dbReference type="GO" id="GO:0032438">
    <property type="term" value="P:melanosome organization"/>
    <property type="evidence" value="ECO:0007669"/>
    <property type="project" value="TreeGrafter"/>
</dbReference>
<dbReference type="EMBL" id="WJBH02000001">
    <property type="protein sequence ID" value="KAI9565471.1"/>
    <property type="molecule type" value="Genomic_DNA"/>
</dbReference>
<dbReference type="InterPro" id="IPR002423">
    <property type="entry name" value="Cpn60/GroEL/TCP-1"/>
</dbReference>
<feature type="region of interest" description="Disordered" evidence="16">
    <location>
        <begin position="372"/>
        <end position="394"/>
    </location>
</feature>
<keyword evidence="12" id="KW-0472">Membrane</keyword>
<evidence type="ECO:0000259" key="19">
    <source>
        <dbReference type="PROSITE" id="PS51455"/>
    </source>
</evidence>
<keyword evidence="7" id="KW-0967">Endosome</keyword>
<feature type="region of interest" description="Disordered" evidence="16">
    <location>
        <begin position="221"/>
        <end position="240"/>
    </location>
</feature>
<dbReference type="PANTHER" id="PTHR46715">
    <property type="entry name" value="1-PHOSPHATIDYLINOSITOL 3-PHOSPHATE 5-KINASE"/>
    <property type="match status" value="1"/>
</dbReference>
<dbReference type="SUPFAM" id="SSF56104">
    <property type="entry name" value="SAICAR synthase-like"/>
    <property type="match status" value="1"/>
</dbReference>
<dbReference type="Gene3D" id="3.30.40.10">
    <property type="entry name" value="Zinc/RING finger domain, C3HC4 (zinc finger)"/>
    <property type="match status" value="1"/>
</dbReference>
<protein>
    <recommendedName>
        <fullName evidence="2">1-phosphatidylinositol-3-phosphate 5-kinase</fullName>
        <ecNumber evidence="2">2.7.1.150</ecNumber>
    </recommendedName>
</protein>
<feature type="region of interest" description="Disordered" evidence="16">
    <location>
        <begin position="1"/>
        <end position="26"/>
    </location>
</feature>
<dbReference type="CDD" id="cd17300">
    <property type="entry name" value="PIPKc_PIKfyve"/>
    <property type="match status" value="1"/>
</dbReference>
<evidence type="ECO:0000256" key="12">
    <source>
        <dbReference type="ARBA" id="ARBA00023136"/>
    </source>
</evidence>
<keyword evidence="6 15" id="KW-0547">Nucleotide-binding</keyword>
<keyword evidence="9 15" id="KW-0418">Kinase</keyword>
<dbReference type="GO" id="GO:0000285">
    <property type="term" value="F:1-phosphatidylinositol-3-phosphate 5-kinase activity"/>
    <property type="evidence" value="ECO:0007669"/>
    <property type="project" value="UniProtKB-EC"/>
</dbReference>
<evidence type="ECO:0000256" key="3">
    <source>
        <dbReference type="ARBA" id="ARBA00022553"/>
    </source>
</evidence>
<dbReference type="Gene3D" id="1.10.10.10">
    <property type="entry name" value="Winged helix-like DNA-binding domain superfamily/Winged helix DNA-binding domain"/>
    <property type="match status" value="1"/>
</dbReference>
<dbReference type="GO" id="GO:0090385">
    <property type="term" value="P:phagosome-lysosome fusion"/>
    <property type="evidence" value="ECO:0007669"/>
    <property type="project" value="TreeGrafter"/>
</dbReference>
<dbReference type="Pfam" id="PF00118">
    <property type="entry name" value="Cpn60_TCP1"/>
    <property type="match status" value="1"/>
</dbReference>
<evidence type="ECO:0000259" key="17">
    <source>
        <dbReference type="PROSITE" id="PS50178"/>
    </source>
</evidence>
<dbReference type="Gene3D" id="3.30.800.10">
    <property type="entry name" value="Phosphatidylinositol Phosphate Kinase II Beta"/>
    <property type="match status" value="1"/>
</dbReference>
<dbReference type="InterPro" id="IPR000591">
    <property type="entry name" value="DEP_dom"/>
</dbReference>
<gene>
    <name evidence="20" type="ORF">GHT06_009263</name>
</gene>
<comment type="subcellular location">
    <subcellularLocation>
        <location evidence="1">Endosome membrane</location>
    </subcellularLocation>
</comment>
<accession>A0AAD5PZ41</accession>
<feature type="compositionally biased region" description="Basic and acidic residues" evidence="16">
    <location>
        <begin position="1598"/>
        <end position="1609"/>
    </location>
</feature>
<dbReference type="GO" id="GO:0052810">
    <property type="term" value="F:1-phosphatidylinositol-5-kinase activity"/>
    <property type="evidence" value="ECO:0007669"/>
    <property type="project" value="TreeGrafter"/>
</dbReference>
<evidence type="ECO:0000256" key="8">
    <source>
        <dbReference type="ARBA" id="ARBA00022771"/>
    </source>
</evidence>
<dbReference type="InterPro" id="IPR027484">
    <property type="entry name" value="PInositol-4-P-5-kinase_N"/>
</dbReference>
<dbReference type="FunFam" id="3.30.40.10:FF:000057">
    <property type="entry name" value="1-phosphatidylinositol 3-phosphate 5-kinase isoform X1"/>
    <property type="match status" value="1"/>
</dbReference>
<dbReference type="SMART" id="SM00330">
    <property type="entry name" value="PIPKc"/>
    <property type="match status" value="1"/>
</dbReference>
<organism evidence="20 21">
    <name type="scientific">Daphnia sinensis</name>
    <dbReference type="NCBI Taxonomy" id="1820382"/>
    <lineage>
        <taxon>Eukaryota</taxon>
        <taxon>Metazoa</taxon>
        <taxon>Ecdysozoa</taxon>
        <taxon>Arthropoda</taxon>
        <taxon>Crustacea</taxon>
        <taxon>Branchiopoda</taxon>
        <taxon>Diplostraca</taxon>
        <taxon>Cladocera</taxon>
        <taxon>Anomopoda</taxon>
        <taxon>Daphniidae</taxon>
        <taxon>Daphnia</taxon>
        <taxon>Daphnia similis group</taxon>
    </lineage>
</organism>
<dbReference type="SMART" id="SM00049">
    <property type="entry name" value="DEP"/>
    <property type="match status" value="1"/>
</dbReference>
<feature type="compositionally biased region" description="Polar residues" evidence="16">
    <location>
        <begin position="1"/>
        <end position="10"/>
    </location>
</feature>
<dbReference type="InterPro" id="IPR027483">
    <property type="entry name" value="PInositol-4-P-4/5-kinase_C_sf"/>
</dbReference>
<dbReference type="InterPro" id="IPR036390">
    <property type="entry name" value="WH_DNA-bd_sf"/>
</dbReference>
<evidence type="ECO:0000313" key="20">
    <source>
        <dbReference type="EMBL" id="KAI9565471.1"/>
    </source>
</evidence>
<dbReference type="InterPro" id="IPR027409">
    <property type="entry name" value="GroEL-like_apical_dom_sf"/>
</dbReference>
<evidence type="ECO:0000256" key="1">
    <source>
        <dbReference type="ARBA" id="ARBA00004608"/>
    </source>
</evidence>
<dbReference type="SMART" id="SM00064">
    <property type="entry name" value="FYVE"/>
    <property type="match status" value="1"/>
</dbReference>
<evidence type="ECO:0000259" key="18">
    <source>
        <dbReference type="PROSITE" id="PS50186"/>
    </source>
</evidence>
<keyword evidence="11 15" id="KW-0067">ATP-binding</keyword>
<dbReference type="InterPro" id="IPR011011">
    <property type="entry name" value="Znf_FYVE_PHD"/>
</dbReference>
<feature type="region of interest" description="Disordered" evidence="16">
    <location>
        <begin position="1580"/>
        <end position="1626"/>
    </location>
</feature>
<feature type="region of interest" description="Disordered" evidence="16">
    <location>
        <begin position="1379"/>
        <end position="1454"/>
    </location>
</feature>
<feature type="region of interest" description="Disordered" evidence="16">
    <location>
        <begin position="54"/>
        <end position="82"/>
    </location>
</feature>
<name>A0AAD5PZ41_9CRUS</name>
<evidence type="ECO:0000256" key="15">
    <source>
        <dbReference type="PROSITE-ProRule" id="PRU00781"/>
    </source>
</evidence>
<dbReference type="InterPro" id="IPR036388">
    <property type="entry name" value="WH-like_DNA-bd_sf"/>
</dbReference>
<dbReference type="InterPro" id="IPR000306">
    <property type="entry name" value="Znf_FYVE"/>
</dbReference>
<feature type="domain" description="DEP" evidence="18">
    <location>
        <begin position="291"/>
        <end position="366"/>
    </location>
</feature>
<dbReference type="GO" id="GO:0005524">
    <property type="term" value="F:ATP binding"/>
    <property type="evidence" value="ECO:0007669"/>
    <property type="project" value="UniProtKB-UniRule"/>
</dbReference>
<dbReference type="CDD" id="cd15725">
    <property type="entry name" value="FYVE_PIKfyve_Fab1"/>
    <property type="match status" value="1"/>
</dbReference>
<evidence type="ECO:0000256" key="4">
    <source>
        <dbReference type="ARBA" id="ARBA00022679"/>
    </source>
</evidence>
<dbReference type="GO" id="GO:0010008">
    <property type="term" value="C:endosome membrane"/>
    <property type="evidence" value="ECO:0007669"/>
    <property type="project" value="UniProtKB-SubCell"/>
</dbReference>
<reference evidence="20 21" key="1">
    <citation type="submission" date="2022-05" db="EMBL/GenBank/DDBJ databases">
        <title>A multi-omics perspective on studying reproductive biology in Daphnia sinensis.</title>
        <authorList>
            <person name="Jia J."/>
        </authorList>
    </citation>
    <scope>NUCLEOTIDE SEQUENCE [LARGE SCALE GENOMIC DNA]</scope>
    <source>
        <strain evidence="20 21">WSL</strain>
    </source>
</reference>
<dbReference type="PROSITE" id="PS50178">
    <property type="entry name" value="ZF_FYVE"/>
    <property type="match status" value="1"/>
</dbReference>
<dbReference type="PANTHER" id="PTHR46715:SF1">
    <property type="entry name" value="1-PHOSPHATIDYLINOSITOL 3-PHOSPHATE 5-KINASE"/>
    <property type="match status" value="1"/>
</dbReference>
<dbReference type="InterPro" id="IPR027410">
    <property type="entry name" value="TCP-1-like_intermed_sf"/>
</dbReference>
<dbReference type="Proteomes" id="UP000820818">
    <property type="component" value="Linkage Group LG1"/>
</dbReference>
<dbReference type="InterPro" id="IPR044769">
    <property type="entry name" value="PIKfyve_PIPKc"/>
</dbReference>
<keyword evidence="10" id="KW-0862">Zinc</keyword>
<dbReference type="SUPFAM" id="SSF46785">
    <property type="entry name" value="Winged helix' DNA-binding domain"/>
    <property type="match status" value="1"/>
</dbReference>
<feature type="compositionally biased region" description="Polar residues" evidence="16">
    <location>
        <begin position="822"/>
        <end position="832"/>
    </location>
</feature>
<keyword evidence="3" id="KW-0597">Phosphoprotein</keyword>
<evidence type="ECO:0000313" key="21">
    <source>
        <dbReference type="Proteomes" id="UP000820818"/>
    </source>
</evidence>
<evidence type="ECO:0000256" key="11">
    <source>
        <dbReference type="ARBA" id="ARBA00022840"/>
    </source>
</evidence>
<feature type="compositionally biased region" description="Basic and acidic residues" evidence="16">
    <location>
        <begin position="834"/>
        <end position="848"/>
    </location>
</feature>
<feature type="compositionally biased region" description="Polar residues" evidence="16">
    <location>
        <begin position="372"/>
        <end position="385"/>
    </location>
</feature>
<sequence length="1935" mass="215512">MAKSLESPTKLTEFAPLAPPESQQSVGIRSTFARWFGINNKNPPTAIKEVVVSDAPCPPSRSSSRDDISQSGESTVSSNPTYVGEGGLPIQYCEGRTLVSVLTRVSNLLAQKGMYSEAEFKQYWMPDSVSKECYECSYKFTALRRRHHCRICGQIFCSRCCHQQVPGKLMGYSGDLRACTYCCHIVLSCLKSIDPSTDGSTDLSKIQEDLQKKLALLQPNSATRSAEGPDSGGEQKNRKTVLKRKISLSFQEERFAAGTSSNQPLLSSAERKVLLHDSTQLKTLHEEIVHPQRGILLQNHRYKLRSITNCCAGSEVVDWLLVQDKASSRIQATAIGQALVDAGFLECLSSTDQIFTDGYCLYRPKSSDITSSINDSHASTNQSEVTEIVEPEDTQEPLWVRQIGMQEDRKCHIQVNEGEQSSLFRQPAPAHLATPDTDMMDGLGRQNEPQLLLLPPKKNEELSLSTDLNSPNPATVSSPTMPQAEAFALPLPPITQESLLFFEHIQRLMKQLLSWQGLSFSWADVLMPLVQNLAHTVRPDVRDDDDEMDIRQYIHIKKIPGGTKSDSKIVHGVVCSKNVANRSMPRWSHDPNILLLSSAIDYQRVESKLISLEPLMMQENEYLKNAVAKIAAFKPEVLLVEKVVSGLAQEFLYNLGITLVLNVKSSVMDRVSRCCQADIVPSIDAHQLSRPKLGSCRLFHVETLTLDRNNSTKTLMFFDGCQPRLGATVLLRGASHFELRKVKKVLKFMAFACYNGRLERAFLADEFAIPKMLGCRTEMFDGAEVVPNTEDAPLLNSTRLDDNLTFESSSLVIVDSDSIMSPETNANTSSTRVPPEKAIPDDTNAKDLKPVRELDDPLHEYLRIRQGDQSLSSTPIQQPQQSLSVQSSTLATNSMLFRKAMEDTILSISPLIRHPLPYLETEAGRNAPLRKYLPEVLYFSQQLKQSESPPRKIRYGQDEVMNGDSTCADPAPERNSIHPFLRARITPVMSRTELLGLLSDFRARGVRPGCKLPEQVAKSKLSMSGSDDWENLASEEDNQADGGGLKDCLDPFNLQRLCALFSSFCQPVSTVAPQYCVAPWVVEMDFYGRNDITLGGFLERYCFHKNYSCPSASCQSPMASHIRRFVHDTSSIVVIIRQLANSVNYNAAASGASAVDDRSILMWSWCKKCKQVSPISTMSTETWHFSFAKYLELRFYGHAYCRRQLTSPNSVPVCACPHPLHTEHFHYFGCRDLVASFKYAPIVLKEVVLAQPAIAISLETDLLPQLIEEIRLVAQFGHGLYSAIGEWLKALTAECTGTKLESQVVAMVEQQIQERSRFRKRVEEIQLMLTSPNLQQVNSPGSGEESLWLIADHEVLLKRIIADTVCSWNARLQEVVAAKKKEDKSSASKPLHRNLQASESDPVEAKPLPPAPPIFTISPNSSRDDSATDMSRKMSEHSMSPSSLSSSPTKSPFLRPRSSVDFQFSIEQQSEAGTPMDHRSRSISQVSNEHLENSETKSATALPVTPLQTRVSLGALLSMTGPGPSLLTMPFPSTEHHLLPPGSSLPLVVYQNEPSSIIAYALASVDYEQQLAELQADLADQAGPSSPNRTSSPIGPDRWFDNIEREEPGGRSYGSSSTSGIAQAPPAGALASNQHLEIQFSDSCTKFYCRVYYAEQFRALRSKVFPAGEDRFIRSLARCAPWAASGGKSGSTFCKTLDDRFVLKQMSKMEIQSFVDLVPNYISYTHRAQRENRPTAFCKIVGAFRIVFKNAQTNVASKQDLLVMENLFYKKNVTRKFDLKGSERNRLVSASEAEMSDCVLLDENFVQMTWDNPLYVRGYSQSVLNKALSADTQFLASQLVMDYSLLVGIDDENNQLIVGLIDYIRTFTWDKRLETFVKSSGILGGQGKMPTVVSPELYRTRFCEAMNRTLLSFCISTDFINGFCNNLYSSLQTQL</sequence>
<keyword evidence="4 15" id="KW-0808">Transferase</keyword>
<dbReference type="FunFam" id="3.30.810.10:FF:000001">
    <property type="entry name" value="1-phosphatidylinositol 3-phosphate 5-kinase FAB1"/>
    <property type="match status" value="1"/>
</dbReference>
<feature type="domain" description="FYVE-type" evidence="17">
    <location>
        <begin position="127"/>
        <end position="182"/>
    </location>
</feature>
<evidence type="ECO:0000256" key="14">
    <source>
        <dbReference type="PROSITE-ProRule" id="PRU00091"/>
    </source>
</evidence>
<evidence type="ECO:0000256" key="10">
    <source>
        <dbReference type="ARBA" id="ARBA00022833"/>
    </source>
</evidence>
<feature type="compositionally biased region" description="Basic and acidic residues" evidence="16">
    <location>
        <begin position="1422"/>
        <end position="1436"/>
    </location>
</feature>
<dbReference type="GO" id="GO:0008270">
    <property type="term" value="F:zinc ion binding"/>
    <property type="evidence" value="ECO:0007669"/>
    <property type="project" value="UniProtKB-KW"/>
</dbReference>
<dbReference type="CDD" id="cd03334">
    <property type="entry name" value="Fab1_TCP"/>
    <property type="match status" value="1"/>
</dbReference>
<dbReference type="Pfam" id="PF01363">
    <property type="entry name" value="FYVE"/>
    <property type="match status" value="1"/>
</dbReference>
<feature type="region of interest" description="Disordered" evidence="16">
    <location>
        <begin position="820"/>
        <end position="848"/>
    </location>
</feature>
<dbReference type="FunFam" id="1.10.10.10:FF:001257">
    <property type="entry name" value="FYVE finger-containing phosphoinositide kinase, fyv1, putative"/>
    <property type="match status" value="1"/>
</dbReference>
<evidence type="ECO:0000256" key="13">
    <source>
        <dbReference type="ARBA" id="ARBA00052820"/>
    </source>
</evidence>
<dbReference type="Pfam" id="PF00610">
    <property type="entry name" value="DEP"/>
    <property type="match status" value="1"/>
</dbReference>
<evidence type="ECO:0000256" key="16">
    <source>
        <dbReference type="SAM" id="MobiDB-lite"/>
    </source>
</evidence>
<dbReference type="GO" id="GO:0046488">
    <property type="term" value="P:phosphatidylinositol metabolic process"/>
    <property type="evidence" value="ECO:0007669"/>
    <property type="project" value="UniProtKB-UniRule"/>
</dbReference>
<evidence type="ECO:0000256" key="5">
    <source>
        <dbReference type="ARBA" id="ARBA00022723"/>
    </source>
</evidence>
<comment type="catalytic activity">
    <reaction evidence="13">
        <text>a 1,2-diacyl-sn-glycero-3-phospho-(1D-myo-inositol-3-phosphate) + ATP = a 1,2-diacyl-sn-glycero-3-phospho-(1D-myo-inositol-3,5-bisphosphate) + ADP + H(+)</text>
        <dbReference type="Rhea" id="RHEA:13609"/>
        <dbReference type="ChEBI" id="CHEBI:15378"/>
        <dbReference type="ChEBI" id="CHEBI:30616"/>
        <dbReference type="ChEBI" id="CHEBI:57923"/>
        <dbReference type="ChEBI" id="CHEBI:58088"/>
        <dbReference type="ChEBI" id="CHEBI:456216"/>
        <dbReference type="EC" id="2.7.1.150"/>
    </reaction>
    <physiologicalReaction direction="left-to-right" evidence="13">
        <dbReference type="Rhea" id="RHEA:13610"/>
    </physiologicalReaction>
</comment>
<dbReference type="InterPro" id="IPR043548">
    <property type="entry name" value="PIKfyve"/>
</dbReference>
<dbReference type="GO" id="GO:0035556">
    <property type="term" value="P:intracellular signal transduction"/>
    <property type="evidence" value="ECO:0007669"/>
    <property type="project" value="InterPro"/>
</dbReference>
<dbReference type="Gene3D" id="3.30.810.10">
    <property type="entry name" value="2-Layer Sandwich"/>
    <property type="match status" value="1"/>
</dbReference>
<dbReference type="FunFam" id="3.50.7.10:FF:000007">
    <property type="entry name" value="1-phosphatidylinositol 3-phosphate 5-kinase isoform X1"/>
    <property type="match status" value="1"/>
</dbReference>
<dbReference type="Gene3D" id="3.50.7.10">
    <property type="entry name" value="GroEL"/>
    <property type="match status" value="1"/>
</dbReference>
<dbReference type="SUPFAM" id="SSF57903">
    <property type="entry name" value="FYVE/PHD zinc finger"/>
    <property type="match status" value="1"/>
</dbReference>
<dbReference type="InterPro" id="IPR017455">
    <property type="entry name" value="Znf_FYVE-rel"/>
</dbReference>
<feature type="compositionally biased region" description="Low complexity" evidence="16">
    <location>
        <begin position="1437"/>
        <end position="1451"/>
    </location>
</feature>
<evidence type="ECO:0000256" key="2">
    <source>
        <dbReference type="ARBA" id="ARBA00012009"/>
    </source>
</evidence>
<dbReference type="InterPro" id="IPR002498">
    <property type="entry name" value="PInositol-4-P-4/5-kinase_core"/>
</dbReference>
<keyword evidence="5" id="KW-0479">Metal-binding</keyword>
<keyword evidence="8 14" id="KW-0863">Zinc-finger</keyword>
<dbReference type="EC" id="2.7.1.150" evidence="2"/>
<dbReference type="InterPro" id="IPR013083">
    <property type="entry name" value="Znf_RING/FYVE/PHD"/>
</dbReference>
<feature type="compositionally biased region" description="Polar residues" evidence="16">
    <location>
        <begin position="1583"/>
        <end position="1593"/>
    </location>
</feature>
<keyword evidence="21" id="KW-1185">Reference proteome</keyword>
<feature type="domain" description="PIPK" evidence="19">
    <location>
        <begin position="1582"/>
        <end position="1910"/>
    </location>
</feature>
<evidence type="ECO:0000256" key="7">
    <source>
        <dbReference type="ARBA" id="ARBA00022753"/>
    </source>
</evidence>
<dbReference type="PROSITE" id="PS51455">
    <property type="entry name" value="PIPK"/>
    <property type="match status" value="1"/>
</dbReference>
<evidence type="ECO:0000256" key="6">
    <source>
        <dbReference type="ARBA" id="ARBA00022741"/>
    </source>
</evidence>
<evidence type="ECO:0000256" key="9">
    <source>
        <dbReference type="ARBA" id="ARBA00022777"/>
    </source>
</evidence>
<feature type="region of interest" description="Disordered" evidence="16">
    <location>
        <begin position="419"/>
        <end position="444"/>
    </location>
</feature>
<dbReference type="GO" id="GO:1903426">
    <property type="term" value="P:regulation of reactive oxygen species biosynthetic process"/>
    <property type="evidence" value="ECO:0007669"/>
    <property type="project" value="TreeGrafter"/>
</dbReference>
<feature type="region of interest" description="Disordered" evidence="16">
    <location>
        <begin position="1469"/>
        <end position="1499"/>
    </location>
</feature>
<dbReference type="SUPFAM" id="SSF54849">
    <property type="entry name" value="GroEL-intermediate domain like"/>
    <property type="match status" value="1"/>
</dbReference>